<evidence type="ECO:0000256" key="5">
    <source>
        <dbReference type="ARBA" id="ARBA00022989"/>
    </source>
</evidence>
<dbReference type="GeneID" id="136075551"/>
<feature type="signal peptide" evidence="9">
    <location>
        <begin position="1"/>
        <end position="27"/>
    </location>
</feature>
<reference evidence="12" key="2">
    <citation type="submission" date="2025-08" db="UniProtKB">
        <authorList>
            <consortium name="RefSeq"/>
        </authorList>
    </citation>
    <scope>IDENTIFICATION</scope>
</reference>
<evidence type="ECO:0000256" key="3">
    <source>
        <dbReference type="ARBA" id="ARBA00022692"/>
    </source>
</evidence>
<keyword evidence="3 8" id="KW-0812">Transmembrane</keyword>
<evidence type="ECO:0000313" key="12">
    <source>
        <dbReference type="RefSeq" id="XP_065645089.1"/>
    </source>
</evidence>
<dbReference type="Proteomes" id="UP001652625">
    <property type="component" value="Chromosome 01"/>
</dbReference>
<reference evidence="11" key="1">
    <citation type="submission" date="2025-05" db="UniProtKB">
        <authorList>
            <consortium name="RefSeq"/>
        </authorList>
    </citation>
    <scope>NUCLEOTIDE SEQUENCE [LARGE SCALE GENOMIC DNA]</scope>
</reference>
<sequence length="206" mass="23009">MADFGRVFCIILVTCLDLIFLSKITVAENIELYKSIPCYQLPLTKINCSYKRDCVYGDKTVGNCTVLSNTLCLGDKAFQLLEVPCYYCYQLSKEAQDCELPVHCKSALPKPVVVKCSVSDYQHCLGSRSFLKSVKCNWKSGYHWSTAFALSVTLGGFGVDRFYLGYWKEGLGKLFSFGGLGVWTLIDIVLIGVGYIKPEDGSLYVF</sequence>
<evidence type="ECO:0000256" key="9">
    <source>
        <dbReference type="SAM" id="SignalP"/>
    </source>
</evidence>
<keyword evidence="4 9" id="KW-0732">Signal</keyword>
<evidence type="ECO:0000313" key="11">
    <source>
        <dbReference type="Proteomes" id="UP001652625"/>
    </source>
</evidence>
<evidence type="ECO:0000256" key="7">
    <source>
        <dbReference type="ARBA" id="ARBA00023180"/>
    </source>
</evidence>
<feature type="transmembrane region" description="Helical" evidence="8">
    <location>
        <begin position="174"/>
        <end position="196"/>
    </location>
</feature>
<proteinExistence type="inferred from homology"/>
<dbReference type="Pfam" id="PF05154">
    <property type="entry name" value="TM2"/>
    <property type="match status" value="1"/>
</dbReference>
<keyword evidence="11" id="KW-1185">Reference proteome</keyword>
<evidence type="ECO:0000256" key="8">
    <source>
        <dbReference type="SAM" id="Phobius"/>
    </source>
</evidence>
<dbReference type="PANTHER" id="PTHR21016">
    <property type="entry name" value="BETA-AMYLOID BINDING PROTEIN-RELATED"/>
    <property type="match status" value="1"/>
</dbReference>
<dbReference type="RefSeq" id="XP_065645089.1">
    <property type="nucleotide sequence ID" value="XM_065789017.1"/>
</dbReference>
<organism evidence="11 12">
    <name type="scientific">Hydra vulgaris</name>
    <name type="common">Hydra</name>
    <name type="synonym">Hydra attenuata</name>
    <dbReference type="NCBI Taxonomy" id="6087"/>
    <lineage>
        <taxon>Eukaryota</taxon>
        <taxon>Metazoa</taxon>
        <taxon>Cnidaria</taxon>
        <taxon>Hydrozoa</taxon>
        <taxon>Hydroidolina</taxon>
        <taxon>Anthoathecata</taxon>
        <taxon>Aplanulata</taxon>
        <taxon>Hydridae</taxon>
        <taxon>Hydra</taxon>
    </lineage>
</organism>
<feature type="chain" id="PRO_5047040581" evidence="9">
    <location>
        <begin position="28"/>
        <end position="206"/>
    </location>
</feature>
<protein>
    <submittedName>
        <fullName evidence="12">TM2 domain-containing protein almondex-like isoform X1</fullName>
    </submittedName>
</protein>
<keyword evidence="7" id="KW-0325">Glycoprotein</keyword>
<name>A0ABM4B887_HYDVU</name>
<evidence type="ECO:0000259" key="10">
    <source>
        <dbReference type="Pfam" id="PF05154"/>
    </source>
</evidence>
<evidence type="ECO:0000256" key="2">
    <source>
        <dbReference type="ARBA" id="ARBA00008284"/>
    </source>
</evidence>
<dbReference type="InterPro" id="IPR007829">
    <property type="entry name" value="TM2"/>
</dbReference>
<feature type="domain" description="TM2" evidence="10">
    <location>
        <begin position="141"/>
        <end position="189"/>
    </location>
</feature>
<evidence type="ECO:0000256" key="1">
    <source>
        <dbReference type="ARBA" id="ARBA00004141"/>
    </source>
</evidence>
<dbReference type="InterPro" id="IPR050932">
    <property type="entry name" value="TM2D1-3-like"/>
</dbReference>
<accession>A0ABM4B887</accession>
<comment type="subcellular location">
    <subcellularLocation>
        <location evidence="1">Membrane</location>
        <topology evidence="1">Multi-pass membrane protein</topology>
    </subcellularLocation>
</comment>
<keyword evidence="6 8" id="KW-0472">Membrane</keyword>
<feature type="transmembrane region" description="Helical" evidence="8">
    <location>
        <begin position="142"/>
        <end position="162"/>
    </location>
</feature>
<keyword evidence="5 8" id="KW-1133">Transmembrane helix</keyword>
<gene>
    <name evidence="12" type="primary">LOC136075551</name>
</gene>
<evidence type="ECO:0000256" key="4">
    <source>
        <dbReference type="ARBA" id="ARBA00022729"/>
    </source>
</evidence>
<comment type="similarity">
    <text evidence="2">Belongs to the TM2 family.</text>
</comment>
<dbReference type="PANTHER" id="PTHR21016:SF7">
    <property type="entry name" value="TM2 DOMAIN-CONTAINING PROTEIN 3"/>
    <property type="match status" value="1"/>
</dbReference>
<evidence type="ECO:0000256" key="6">
    <source>
        <dbReference type="ARBA" id="ARBA00023136"/>
    </source>
</evidence>